<feature type="signal peptide" evidence="1">
    <location>
        <begin position="1"/>
        <end position="21"/>
    </location>
</feature>
<evidence type="ECO:0000313" key="3">
    <source>
        <dbReference type="Proteomes" id="UP000830401"/>
    </source>
</evidence>
<evidence type="ECO:0008006" key="4">
    <source>
        <dbReference type="Google" id="ProtNLM"/>
    </source>
</evidence>
<dbReference type="SUPFAM" id="SSF52821">
    <property type="entry name" value="Rhodanese/Cell cycle control phosphatase"/>
    <property type="match status" value="1"/>
</dbReference>
<keyword evidence="1" id="KW-0732">Signal</keyword>
<evidence type="ECO:0000256" key="1">
    <source>
        <dbReference type="SAM" id="SignalP"/>
    </source>
</evidence>
<name>A0ABY4GBS9_9BACT</name>
<dbReference type="EMBL" id="CP095061">
    <property type="protein sequence ID" value="UOQ68225.1"/>
    <property type="molecule type" value="Genomic_DNA"/>
</dbReference>
<feature type="chain" id="PRO_5045975030" description="Rhodanese-like domain-containing protein" evidence="1">
    <location>
        <begin position="22"/>
        <end position="57"/>
    </location>
</feature>
<organism evidence="2 3">
    <name type="scientific">Hymenobacter volaticus</name>
    <dbReference type="NCBI Taxonomy" id="2932254"/>
    <lineage>
        <taxon>Bacteria</taxon>
        <taxon>Pseudomonadati</taxon>
        <taxon>Bacteroidota</taxon>
        <taxon>Cytophagia</taxon>
        <taxon>Cytophagales</taxon>
        <taxon>Hymenobacteraceae</taxon>
        <taxon>Hymenobacter</taxon>
    </lineage>
</organism>
<reference evidence="2" key="1">
    <citation type="submission" date="2022-04" db="EMBL/GenBank/DDBJ databases">
        <title>Hymenobacter sp. isolated from the air.</title>
        <authorList>
            <person name="Won M."/>
            <person name="Lee C.-M."/>
            <person name="Woen H.-Y."/>
            <person name="Kwon S.-W."/>
        </authorList>
    </citation>
    <scope>NUCLEOTIDE SEQUENCE</scope>
    <source>
        <strain evidence="2">5420S-77</strain>
    </source>
</reference>
<gene>
    <name evidence="2" type="ORF">MUN86_10450</name>
</gene>
<keyword evidence="3" id="KW-1185">Reference proteome</keyword>
<accession>A0ABY4GBS9</accession>
<proteinExistence type="predicted"/>
<evidence type="ECO:0000313" key="2">
    <source>
        <dbReference type="EMBL" id="UOQ68225.1"/>
    </source>
</evidence>
<protein>
    <recommendedName>
        <fullName evidence="4">Rhodanese-like domain-containing protein</fullName>
    </recommendedName>
</protein>
<sequence>MSRFLVLAFLGLFGFMSSALAQTTTPFAPPATVVEMLKKPRTVLLDVRTPRSSPLVM</sequence>
<dbReference type="RefSeq" id="WP_245125042.1">
    <property type="nucleotide sequence ID" value="NZ_CP095061.1"/>
</dbReference>
<dbReference type="Proteomes" id="UP000830401">
    <property type="component" value="Chromosome"/>
</dbReference>
<dbReference type="InterPro" id="IPR036873">
    <property type="entry name" value="Rhodanese-like_dom_sf"/>
</dbReference>